<evidence type="ECO:0000256" key="4">
    <source>
        <dbReference type="ARBA" id="ARBA00022679"/>
    </source>
</evidence>
<name>A0A0H5PCS7_NOCFR</name>
<keyword evidence="4" id="KW-0808">Transferase</keyword>
<evidence type="ECO:0000256" key="3">
    <source>
        <dbReference type="ARBA" id="ARBA00013253"/>
    </source>
</evidence>
<keyword evidence="10" id="KW-0614">Plasmid</keyword>
<gene>
    <name evidence="10" type="primary">sulD</name>
    <name evidence="10" type="ORF">ERS450000_03834</name>
</gene>
<keyword evidence="6" id="KW-0418">Kinase</keyword>
<evidence type="ECO:0000313" key="10">
    <source>
        <dbReference type="EMBL" id="CRY80391.1"/>
    </source>
</evidence>
<evidence type="ECO:0000256" key="7">
    <source>
        <dbReference type="ARBA" id="ARBA00022840"/>
    </source>
</evidence>
<dbReference type="KEGG" id="nfr:ERS450000_03834"/>
<dbReference type="SUPFAM" id="SSF55083">
    <property type="entry name" value="6-hydroxymethyl-7,8-dihydropterin pyrophosphokinase, HPPK"/>
    <property type="match status" value="1"/>
</dbReference>
<evidence type="ECO:0000256" key="8">
    <source>
        <dbReference type="ARBA" id="ARBA00022909"/>
    </source>
</evidence>
<dbReference type="GO" id="GO:0016301">
    <property type="term" value="F:kinase activity"/>
    <property type="evidence" value="ECO:0007669"/>
    <property type="project" value="UniProtKB-KW"/>
</dbReference>
<geneLocation type="plasmid" evidence="10">
    <name>2</name>
</geneLocation>
<dbReference type="NCBIfam" id="TIGR01498">
    <property type="entry name" value="folK"/>
    <property type="match status" value="1"/>
</dbReference>
<dbReference type="CDD" id="cd00483">
    <property type="entry name" value="HPPK"/>
    <property type="match status" value="1"/>
</dbReference>
<dbReference type="PANTHER" id="PTHR43071:SF1">
    <property type="entry name" value="2-AMINO-4-HYDROXY-6-HYDROXYMETHYLDIHYDROPTERIDINE PYROPHOSPHOKINASE"/>
    <property type="match status" value="1"/>
</dbReference>
<keyword evidence="5" id="KW-0547">Nucleotide-binding</keyword>
<dbReference type="Proteomes" id="UP000057820">
    <property type="component" value="Plasmid 2"/>
</dbReference>
<evidence type="ECO:0000256" key="2">
    <source>
        <dbReference type="ARBA" id="ARBA00005051"/>
    </source>
</evidence>
<dbReference type="PROSITE" id="PS00794">
    <property type="entry name" value="HPPK"/>
    <property type="match status" value="1"/>
</dbReference>
<evidence type="ECO:0000313" key="11">
    <source>
        <dbReference type="Proteomes" id="UP000057820"/>
    </source>
</evidence>
<organism evidence="10 11">
    <name type="scientific">Nocardia farcinica</name>
    <dbReference type="NCBI Taxonomy" id="37329"/>
    <lineage>
        <taxon>Bacteria</taxon>
        <taxon>Bacillati</taxon>
        <taxon>Actinomycetota</taxon>
        <taxon>Actinomycetes</taxon>
        <taxon>Mycobacteriales</taxon>
        <taxon>Nocardiaceae</taxon>
        <taxon>Nocardia</taxon>
    </lineage>
</organism>
<dbReference type="InterPro" id="IPR000550">
    <property type="entry name" value="Hppk"/>
</dbReference>
<comment type="catalytic activity">
    <reaction evidence="1">
        <text>6-hydroxymethyl-7,8-dihydropterin + ATP = (7,8-dihydropterin-6-yl)methyl diphosphate + AMP + H(+)</text>
        <dbReference type="Rhea" id="RHEA:11412"/>
        <dbReference type="ChEBI" id="CHEBI:15378"/>
        <dbReference type="ChEBI" id="CHEBI:30616"/>
        <dbReference type="ChEBI" id="CHEBI:44841"/>
        <dbReference type="ChEBI" id="CHEBI:72950"/>
        <dbReference type="ChEBI" id="CHEBI:456215"/>
        <dbReference type="EC" id="2.7.6.3"/>
    </reaction>
</comment>
<sequence length="181" mass="19772">MSRAVLSIGSNLGDRLGYLRSVVDAVADRLVAVSSVYTTAPWGGVEQDDFLNAILVVDDPDRGCRDWLALGQRLERAAHRTRAVRWGARTLDVDVIWCADTDGPVVSADPELTVPHPRAHERAFVLIPWLEAEPHARLAVGDVERPVRDWLAALDPAERDGVRRTDLSLRASAVPGEGLPS</sequence>
<dbReference type="GO" id="GO:0046654">
    <property type="term" value="P:tetrahydrofolate biosynthetic process"/>
    <property type="evidence" value="ECO:0007669"/>
    <property type="project" value="UniProtKB-UniPathway"/>
</dbReference>
<dbReference type="Pfam" id="PF01288">
    <property type="entry name" value="HPPK"/>
    <property type="match status" value="1"/>
</dbReference>
<dbReference type="UniPathway" id="UPA00077">
    <property type="reaction ID" value="UER00155"/>
</dbReference>
<protein>
    <recommendedName>
        <fullName evidence="3">2-amino-4-hydroxy-6-hydroxymethyldihydropteridine diphosphokinase</fullName>
        <ecNumber evidence="3">2.7.6.3</ecNumber>
    </recommendedName>
</protein>
<feature type="domain" description="7,8-dihydro-6-hydroxymethylpterin-pyrophosphokinase" evidence="9">
    <location>
        <begin position="85"/>
        <end position="96"/>
    </location>
</feature>
<dbReference type="RefSeq" id="WP_060593744.1">
    <property type="nucleotide sequence ID" value="NZ_CP031418.1"/>
</dbReference>
<evidence type="ECO:0000259" key="9">
    <source>
        <dbReference type="PROSITE" id="PS00794"/>
    </source>
</evidence>
<comment type="pathway">
    <text evidence="2">Cofactor biosynthesis; tetrahydrofolate biosynthesis; 2-amino-4-hydroxy-6-hydroxymethyl-7,8-dihydropteridine diphosphate from 7,8-dihydroneopterin triphosphate: step 4/4.</text>
</comment>
<dbReference type="PANTHER" id="PTHR43071">
    <property type="entry name" value="2-AMINO-4-HYDROXY-6-HYDROXYMETHYLDIHYDROPTERIDINE PYROPHOSPHOKINASE"/>
    <property type="match status" value="1"/>
</dbReference>
<dbReference type="AlphaFoldDB" id="A0A0H5PCS7"/>
<reference evidence="11" key="1">
    <citation type="submission" date="2015-03" db="EMBL/GenBank/DDBJ databases">
        <authorList>
            <consortium name="Pathogen Informatics"/>
        </authorList>
    </citation>
    <scope>NUCLEOTIDE SEQUENCE [LARGE SCALE GENOMIC DNA]</scope>
    <source>
        <strain evidence="11">NCTC11134</strain>
        <plasmid evidence="11">2</plasmid>
    </source>
</reference>
<keyword evidence="8" id="KW-0289">Folate biosynthesis</keyword>
<dbReference type="Gene3D" id="3.30.70.560">
    <property type="entry name" value="7,8-Dihydro-6-hydroxymethylpterin-pyrophosphokinase HPPK"/>
    <property type="match status" value="1"/>
</dbReference>
<proteinExistence type="predicted"/>
<accession>A0A0H5PCS7</accession>
<keyword evidence="7" id="KW-0067">ATP-binding</keyword>
<evidence type="ECO:0000256" key="5">
    <source>
        <dbReference type="ARBA" id="ARBA00022741"/>
    </source>
</evidence>
<dbReference type="GO" id="GO:0046656">
    <property type="term" value="P:folic acid biosynthetic process"/>
    <property type="evidence" value="ECO:0007669"/>
    <property type="project" value="UniProtKB-KW"/>
</dbReference>
<evidence type="ECO:0000256" key="1">
    <source>
        <dbReference type="ARBA" id="ARBA00000198"/>
    </source>
</evidence>
<dbReference type="EC" id="2.7.6.3" evidence="3"/>
<dbReference type="GO" id="GO:0003848">
    <property type="term" value="F:2-amino-4-hydroxy-6-hydroxymethyldihydropteridine diphosphokinase activity"/>
    <property type="evidence" value="ECO:0007669"/>
    <property type="project" value="UniProtKB-EC"/>
</dbReference>
<evidence type="ECO:0000256" key="6">
    <source>
        <dbReference type="ARBA" id="ARBA00022777"/>
    </source>
</evidence>
<dbReference type="GO" id="GO:0005524">
    <property type="term" value="F:ATP binding"/>
    <property type="evidence" value="ECO:0007669"/>
    <property type="project" value="UniProtKB-KW"/>
</dbReference>
<dbReference type="InterPro" id="IPR035907">
    <property type="entry name" value="Hppk_sf"/>
</dbReference>
<dbReference type="EMBL" id="LN868939">
    <property type="protein sequence ID" value="CRY80391.1"/>
    <property type="molecule type" value="Genomic_DNA"/>
</dbReference>